<keyword evidence="1" id="KW-0812">Transmembrane</keyword>
<protein>
    <submittedName>
        <fullName evidence="2">Uncharacterized protein</fullName>
    </submittedName>
</protein>
<evidence type="ECO:0000256" key="1">
    <source>
        <dbReference type="SAM" id="Phobius"/>
    </source>
</evidence>
<reference evidence="2" key="1">
    <citation type="submission" date="2025-05" db="UniProtKB">
        <authorList>
            <consortium name="Ensembl"/>
        </authorList>
    </citation>
    <scope>IDENTIFICATION</scope>
</reference>
<keyword evidence="1" id="KW-0472">Membrane</keyword>
<dbReference type="Proteomes" id="UP000694726">
    <property type="component" value="Unplaced"/>
</dbReference>
<dbReference type="Ensembl" id="ENSSSCT00040062563.1">
    <property type="protein sequence ID" value="ENSSSCP00040026377.1"/>
    <property type="gene ID" value="ENSSSCG00040046500.1"/>
</dbReference>
<accession>A0A8D1JRY1</accession>
<proteinExistence type="predicted"/>
<dbReference type="Proteomes" id="UP000694722">
    <property type="component" value="Unplaced"/>
</dbReference>
<dbReference type="Proteomes" id="UP000694571">
    <property type="component" value="Unplaced"/>
</dbReference>
<organism evidence="2 3">
    <name type="scientific">Sus scrofa</name>
    <name type="common">Pig</name>
    <dbReference type="NCBI Taxonomy" id="9823"/>
    <lineage>
        <taxon>Eukaryota</taxon>
        <taxon>Metazoa</taxon>
        <taxon>Chordata</taxon>
        <taxon>Craniata</taxon>
        <taxon>Vertebrata</taxon>
        <taxon>Euteleostomi</taxon>
        <taxon>Mammalia</taxon>
        <taxon>Eutheria</taxon>
        <taxon>Laurasiatheria</taxon>
        <taxon>Artiodactyla</taxon>
        <taxon>Suina</taxon>
        <taxon>Suidae</taxon>
        <taxon>Sus</taxon>
    </lineage>
</organism>
<sequence length="122" mass="14200">MFSHSVGCLFILMVSFAVQKHLSLIQSHLFIFAFISFALGDNLRKYCYHLYQRMSCICYGSFMVSCLSFKFLSHFEFIFVYGTRVCSNFTHLQVAVQLSQHHLLSRLSFLHCIFLPPLSKIN</sequence>
<feature type="transmembrane region" description="Helical" evidence="1">
    <location>
        <begin position="27"/>
        <end position="44"/>
    </location>
</feature>
<dbReference type="AlphaFoldDB" id="A0A8D1JRY1"/>
<evidence type="ECO:0000313" key="3">
    <source>
        <dbReference type="Proteomes" id="UP000694571"/>
    </source>
</evidence>
<dbReference type="Ensembl" id="ENSSSCT00015064439.1">
    <property type="protein sequence ID" value="ENSSSCP00015025788.1"/>
    <property type="gene ID" value="ENSSSCG00015048434.1"/>
</dbReference>
<name>A0A8D1JRY1_PIG</name>
<evidence type="ECO:0000313" key="2">
    <source>
        <dbReference type="Ensembl" id="ENSSSCP00050003131.1"/>
    </source>
</evidence>
<feature type="transmembrane region" description="Helical" evidence="1">
    <location>
        <begin position="56"/>
        <end position="81"/>
    </location>
</feature>
<dbReference type="Ensembl" id="ENSSSCT00050007330.1">
    <property type="protein sequence ID" value="ENSSSCP00050003131.1"/>
    <property type="gene ID" value="ENSSSCG00050005388.1"/>
</dbReference>
<keyword evidence="1" id="KW-1133">Transmembrane helix</keyword>